<organism evidence="2 3">
    <name type="scientific">Plantactinospora mayteni</name>
    <dbReference type="NCBI Taxonomy" id="566021"/>
    <lineage>
        <taxon>Bacteria</taxon>
        <taxon>Bacillati</taxon>
        <taxon>Actinomycetota</taxon>
        <taxon>Actinomycetes</taxon>
        <taxon>Micromonosporales</taxon>
        <taxon>Micromonosporaceae</taxon>
        <taxon>Plantactinospora</taxon>
    </lineage>
</organism>
<sequence>MGQVLLLLVVALTVAAVVFGVTVLVTGSDSGLGTAEPDGRAVPLPGNRPLLETDVGEVRFDLALRGYRMAQVDHALRRTAYDIGYKDELIGVLQAEVTALREGRLDDAEVLRRAREAALVPVGSAGAAPDAAVDGSSARTLAAAATTGGIGVHSSPVPSVSGSADVADGGPSGSQGGSGLAEPAPLEFQQVDFGPEPSTRPEPAAAAESAARPPTAAESAAPSTDDRADDRADDAEPAAPTRSVRSGGSVIEAEDGDLAEPTPPIRPAVGAGSSDRTGGDEHDQPTGPTQAGASAEPGEPATGNVESGEPATGRPAGSVGRPGPADAADESDESAGEAPTTRVRPPTKADGAGGPSGPAEQPERA</sequence>
<evidence type="ECO:0000313" key="2">
    <source>
        <dbReference type="EMBL" id="GIG96445.1"/>
    </source>
</evidence>
<comment type="caution">
    <text evidence="2">The sequence shown here is derived from an EMBL/GenBank/DDBJ whole genome shotgun (WGS) entry which is preliminary data.</text>
</comment>
<accession>A0ABQ4EP72</accession>
<protein>
    <recommendedName>
        <fullName evidence="4">DivIVA domain-containing protein</fullName>
    </recommendedName>
</protein>
<evidence type="ECO:0000256" key="1">
    <source>
        <dbReference type="SAM" id="MobiDB-lite"/>
    </source>
</evidence>
<feature type="compositionally biased region" description="Gly residues" evidence="1">
    <location>
        <begin position="170"/>
        <end position="179"/>
    </location>
</feature>
<feature type="region of interest" description="Disordered" evidence="1">
    <location>
        <begin position="147"/>
        <end position="365"/>
    </location>
</feature>
<feature type="compositionally biased region" description="Low complexity" evidence="1">
    <location>
        <begin position="195"/>
        <end position="223"/>
    </location>
</feature>
<name>A0ABQ4EP72_9ACTN</name>
<evidence type="ECO:0008006" key="4">
    <source>
        <dbReference type="Google" id="ProtNLM"/>
    </source>
</evidence>
<evidence type="ECO:0000313" key="3">
    <source>
        <dbReference type="Proteomes" id="UP000621500"/>
    </source>
</evidence>
<dbReference type="Proteomes" id="UP000621500">
    <property type="component" value="Unassembled WGS sequence"/>
</dbReference>
<dbReference type="NCBIfam" id="TIGR03544">
    <property type="entry name" value="DivI1A_domain"/>
    <property type="match status" value="1"/>
</dbReference>
<feature type="compositionally biased region" description="Low complexity" evidence="1">
    <location>
        <begin position="147"/>
        <end position="169"/>
    </location>
</feature>
<keyword evidence="3" id="KW-1185">Reference proteome</keyword>
<reference evidence="2 3" key="1">
    <citation type="submission" date="2021-01" db="EMBL/GenBank/DDBJ databases">
        <title>Whole genome shotgun sequence of Plantactinospora mayteni NBRC 109088.</title>
        <authorList>
            <person name="Komaki H."/>
            <person name="Tamura T."/>
        </authorList>
    </citation>
    <scope>NUCLEOTIDE SEQUENCE [LARGE SCALE GENOMIC DNA]</scope>
    <source>
        <strain evidence="2 3">NBRC 109088</strain>
    </source>
</reference>
<dbReference type="EMBL" id="BONX01000018">
    <property type="protein sequence ID" value="GIG96445.1"/>
    <property type="molecule type" value="Genomic_DNA"/>
</dbReference>
<dbReference type="InterPro" id="IPR019933">
    <property type="entry name" value="DivIVA_domain"/>
</dbReference>
<proteinExistence type="predicted"/>
<gene>
    <name evidence="2" type="ORF">Pma05_30180</name>
</gene>